<keyword evidence="2" id="KW-0378">Hydrolase</keyword>
<organism evidence="2 3">
    <name type="scientific">Metallococcus carri</name>
    <dbReference type="NCBI Taxonomy" id="1656884"/>
    <lineage>
        <taxon>Bacteria</taxon>
        <taxon>Bacillati</taxon>
        <taxon>Actinomycetota</taxon>
        <taxon>Actinomycetes</taxon>
        <taxon>Micrococcales</taxon>
        <taxon>Dermacoccaceae</taxon>
        <taxon>Metallococcus</taxon>
    </lineage>
</organism>
<sequence>MSDADPAAENAYVGWADRLAARLAAENASAAKDFGYANLAVRGRLLGDVVGPQLDAALEMRPDLVSIVGGGNDILRPKADLDRIADRLEEAVIRVRSTGADVLLATTADPGNAPVLKKVRPRTAIHTANVWAIAQRQGAHVLDIWSMRVLRDSRMWAADRLHLSTEGHIRVAAQAWWALGFREGQRDWTDPLPPAPPLSRRDSLQANAVWAKEYLAPWVQRRLQGRSSGDEVTPKRPTLGPI</sequence>
<dbReference type="EMBL" id="JAAOIV010000004">
    <property type="protein sequence ID" value="NHN55574.1"/>
    <property type="molecule type" value="Genomic_DNA"/>
</dbReference>
<dbReference type="InterPro" id="IPR013830">
    <property type="entry name" value="SGNH_hydro"/>
</dbReference>
<reference evidence="2" key="1">
    <citation type="submission" date="2020-03" db="EMBL/GenBank/DDBJ databases">
        <title>Draft sequencing of Calidifontibacter sp. DB0510.</title>
        <authorList>
            <person name="Kim D.-U."/>
        </authorList>
    </citation>
    <scope>NUCLEOTIDE SEQUENCE</scope>
    <source>
        <strain evidence="2">DB0510</strain>
    </source>
</reference>
<dbReference type="CDD" id="cd01832">
    <property type="entry name" value="SGNH_hydrolase_like_1"/>
    <property type="match status" value="1"/>
</dbReference>
<gene>
    <name evidence="2" type="ORF">G9U51_07245</name>
</gene>
<keyword evidence="3" id="KW-1185">Reference proteome</keyword>
<evidence type="ECO:0000313" key="3">
    <source>
        <dbReference type="Proteomes" id="UP000744769"/>
    </source>
</evidence>
<dbReference type="GO" id="GO:0016787">
    <property type="term" value="F:hydrolase activity"/>
    <property type="evidence" value="ECO:0007669"/>
    <property type="project" value="UniProtKB-KW"/>
</dbReference>
<accession>A0A967AYU1</accession>
<evidence type="ECO:0000259" key="1">
    <source>
        <dbReference type="Pfam" id="PF13472"/>
    </source>
</evidence>
<proteinExistence type="predicted"/>
<dbReference type="PANTHER" id="PTHR43784">
    <property type="entry name" value="GDSL-LIKE LIPASE/ACYLHYDROLASE, PUTATIVE (AFU_ORTHOLOGUE AFUA_2G00820)-RELATED"/>
    <property type="match status" value="1"/>
</dbReference>
<dbReference type="InterPro" id="IPR053140">
    <property type="entry name" value="GDSL_Rv0518-like"/>
</dbReference>
<evidence type="ECO:0000313" key="2">
    <source>
        <dbReference type="EMBL" id="NHN55574.1"/>
    </source>
</evidence>
<feature type="domain" description="SGNH hydrolase-type esterase" evidence="1">
    <location>
        <begin position="8"/>
        <end position="168"/>
    </location>
</feature>
<dbReference type="Proteomes" id="UP000744769">
    <property type="component" value="Unassembled WGS sequence"/>
</dbReference>
<dbReference type="Gene3D" id="3.40.50.1110">
    <property type="entry name" value="SGNH hydrolase"/>
    <property type="match status" value="1"/>
</dbReference>
<dbReference type="InterPro" id="IPR036514">
    <property type="entry name" value="SGNH_hydro_sf"/>
</dbReference>
<dbReference type="SUPFAM" id="SSF52266">
    <property type="entry name" value="SGNH hydrolase"/>
    <property type="match status" value="1"/>
</dbReference>
<name>A0A967AYU1_9MICO</name>
<comment type="caution">
    <text evidence="2">The sequence shown here is derived from an EMBL/GenBank/DDBJ whole genome shotgun (WGS) entry which is preliminary data.</text>
</comment>
<dbReference type="AlphaFoldDB" id="A0A967AYU1"/>
<dbReference type="Pfam" id="PF13472">
    <property type="entry name" value="Lipase_GDSL_2"/>
    <property type="match status" value="1"/>
</dbReference>
<protein>
    <submittedName>
        <fullName evidence="2">SGNH/GDSL hydrolase family protein</fullName>
    </submittedName>
</protein>
<dbReference type="PANTHER" id="PTHR43784:SF2">
    <property type="entry name" value="GDSL-LIKE LIPASE_ACYLHYDROLASE, PUTATIVE (AFU_ORTHOLOGUE AFUA_2G00820)-RELATED"/>
    <property type="match status" value="1"/>
</dbReference>